<evidence type="ECO:0000256" key="3">
    <source>
        <dbReference type="ARBA" id="ARBA00022737"/>
    </source>
</evidence>
<dbReference type="GO" id="GO:0046872">
    <property type="term" value="F:metal ion binding"/>
    <property type="evidence" value="ECO:0007669"/>
    <property type="project" value="UniProtKB-KW"/>
</dbReference>
<dbReference type="NCBIfam" id="NF008369">
    <property type="entry name" value="PRK11168.1"/>
    <property type="match status" value="1"/>
</dbReference>
<keyword evidence="8" id="KW-1185">Reference proteome</keyword>
<dbReference type="Proteomes" id="UP000682111">
    <property type="component" value="Unassembled WGS sequence"/>
</dbReference>
<dbReference type="PANTHER" id="PTHR32479">
    <property type="entry name" value="GLYCOLATE OXIDASE IRON-SULFUR SUBUNIT"/>
    <property type="match status" value="1"/>
</dbReference>
<accession>A0A919WJG5</accession>
<dbReference type="PROSITE" id="PS00198">
    <property type="entry name" value="4FE4S_FER_1"/>
    <property type="match status" value="1"/>
</dbReference>
<dbReference type="InterPro" id="IPR009051">
    <property type="entry name" value="Helical_ferredxn"/>
</dbReference>
<keyword evidence="3" id="KW-0677">Repeat</keyword>
<dbReference type="GO" id="GO:0016020">
    <property type="term" value="C:membrane"/>
    <property type="evidence" value="ECO:0007669"/>
    <property type="project" value="InterPro"/>
</dbReference>
<evidence type="ECO:0000313" key="8">
    <source>
        <dbReference type="Proteomes" id="UP000682111"/>
    </source>
</evidence>
<dbReference type="InterPro" id="IPR017896">
    <property type="entry name" value="4Fe4S_Fe-S-bd"/>
</dbReference>
<dbReference type="InterPro" id="IPR017753">
    <property type="entry name" value="G3P_DH_GlpC_su"/>
</dbReference>
<dbReference type="AlphaFoldDB" id="A0A919WJG5"/>
<evidence type="ECO:0000259" key="6">
    <source>
        <dbReference type="PROSITE" id="PS51379"/>
    </source>
</evidence>
<evidence type="ECO:0000256" key="2">
    <source>
        <dbReference type="ARBA" id="ARBA00022723"/>
    </source>
</evidence>
<name>A0A919WJG5_9BACI</name>
<feature type="domain" description="4Fe-4S ferredoxin-type" evidence="6">
    <location>
        <begin position="3"/>
        <end position="34"/>
    </location>
</feature>
<dbReference type="Pfam" id="PF13183">
    <property type="entry name" value="Fer4_8"/>
    <property type="match status" value="1"/>
</dbReference>
<dbReference type="PANTHER" id="PTHR32479:SF19">
    <property type="entry name" value="ANAEROBIC GLYCEROL-3-PHOSPHATE DEHYDROGENASE SUBUNIT C"/>
    <property type="match status" value="1"/>
</dbReference>
<evidence type="ECO:0000256" key="1">
    <source>
        <dbReference type="ARBA" id="ARBA00022485"/>
    </source>
</evidence>
<dbReference type="NCBIfam" id="TIGR03379">
    <property type="entry name" value="glycerol3P_GlpC"/>
    <property type="match status" value="1"/>
</dbReference>
<dbReference type="SUPFAM" id="SSF46548">
    <property type="entry name" value="alpha-helical ferredoxin"/>
    <property type="match status" value="1"/>
</dbReference>
<dbReference type="EMBL" id="BORC01000004">
    <property type="protein sequence ID" value="GIN62804.1"/>
    <property type="molecule type" value="Genomic_DNA"/>
</dbReference>
<sequence length="411" mass="45659">MHNYNFLDRSFDACLKCHACTATCPVSNVSLEFGGPKHLGPELKRLTDNQQVIDDKRIELCTLCGNCDISCPENVHVSTLTAYAKAIHADIEGTKLRDHVLSNAELVGVAASAFAPITNAAMTMKPVRQVMQMVLGIPAERKFPQYRFNNFKRKYRKTTSETKRKVAYFVGCYATYNAPEVADSFVEVMKHNGIEVAVPKQKCCGVPMFANGKMEQGLKNAKYNIESLLEYTRQGYDIVLTCTSCTFAFKKEYINYLQSADAQELAKHVYDADEYLRMLKEAGEFNSNLAPMNDKAGYYAPCHMKGQGIGNPAMDILGLIPGYEIQDVAAGCCGQCGTFGFKEEKYEISMKIGKSMSEAIADADADYTVTECGMCRNQLEQLTTKNVKHPMQVLAQSYVKNLEESVHASPK</sequence>
<dbReference type="Pfam" id="PF02754">
    <property type="entry name" value="CCG"/>
    <property type="match status" value="2"/>
</dbReference>
<proteinExistence type="predicted"/>
<dbReference type="InterPro" id="IPR004017">
    <property type="entry name" value="Cys_rich_dom"/>
</dbReference>
<organism evidence="7 8">
    <name type="scientific">Robertmurraya siralis</name>
    <dbReference type="NCBI Taxonomy" id="77777"/>
    <lineage>
        <taxon>Bacteria</taxon>
        <taxon>Bacillati</taxon>
        <taxon>Bacillota</taxon>
        <taxon>Bacilli</taxon>
        <taxon>Bacillales</taxon>
        <taxon>Bacillaceae</taxon>
        <taxon>Robertmurraya</taxon>
    </lineage>
</organism>
<dbReference type="Gene3D" id="1.10.1060.10">
    <property type="entry name" value="Alpha-helical ferredoxin"/>
    <property type="match status" value="1"/>
</dbReference>
<evidence type="ECO:0000256" key="4">
    <source>
        <dbReference type="ARBA" id="ARBA00023004"/>
    </source>
</evidence>
<protein>
    <submittedName>
        <fullName evidence="7">Sn-glycerol-3-phosphate dehydrogenase subunit C</fullName>
    </submittedName>
</protein>
<keyword evidence="5" id="KW-0411">Iron-sulfur</keyword>
<dbReference type="GO" id="GO:0016491">
    <property type="term" value="F:oxidoreductase activity"/>
    <property type="evidence" value="ECO:0007669"/>
    <property type="project" value="UniProtKB-ARBA"/>
</dbReference>
<evidence type="ECO:0000313" key="7">
    <source>
        <dbReference type="EMBL" id="GIN62804.1"/>
    </source>
</evidence>
<dbReference type="PROSITE" id="PS51379">
    <property type="entry name" value="4FE4S_FER_2"/>
    <property type="match status" value="2"/>
</dbReference>
<evidence type="ECO:0000256" key="5">
    <source>
        <dbReference type="ARBA" id="ARBA00023014"/>
    </source>
</evidence>
<gene>
    <name evidence="7" type="ORF">J27TS8_27970</name>
</gene>
<feature type="domain" description="4Fe-4S ferredoxin-type" evidence="6">
    <location>
        <begin position="49"/>
        <end position="81"/>
    </location>
</feature>
<dbReference type="GO" id="GO:0009331">
    <property type="term" value="C:glycerol-3-phosphate dehydrogenase (FAD) complex"/>
    <property type="evidence" value="ECO:0007669"/>
    <property type="project" value="InterPro"/>
</dbReference>
<keyword evidence="2" id="KW-0479">Metal-binding</keyword>
<reference evidence="7" key="1">
    <citation type="submission" date="2021-03" db="EMBL/GenBank/DDBJ databases">
        <title>Antimicrobial resistance genes in bacteria isolated from Japanese honey, and their potential for conferring macrolide and lincosamide resistance in the American foulbrood pathogen Paenibacillus larvae.</title>
        <authorList>
            <person name="Okamoto M."/>
            <person name="Kumagai M."/>
            <person name="Kanamori H."/>
            <person name="Takamatsu D."/>
        </authorList>
    </citation>
    <scope>NUCLEOTIDE SEQUENCE</scope>
    <source>
        <strain evidence="7">J27TS8</strain>
    </source>
</reference>
<dbReference type="GO" id="GO:0051539">
    <property type="term" value="F:4 iron, 4 sulfur cluster binding"/>
    <property type="evidence" value="ECO:0007669"/>
    <property type="project" value="UniProtKB-KW"/>
</dbReference>
<dbReference type="RefSeq" id="WP_212933949.1">
    <property type="nucleotide sequence ID" value="NZ_BORC01000004.1"/>
</dbReference>
<comment type="caution">
    <text evidence="7">The sequence shown here is derived from an EMBL/GenBank/DDBJ whole genome shotgun (WGS) entry which is preliminary data.</text>
</comment>
<dbReference type="InterPro" id="IPR017900">
    <property type="entry name" value="4Fe4S_Fe_S_CS"/>
</dbReference>
<keyword evidence="1" id="KW-0004">4Fe-4S</keyword>
<keyword evidence="4" id="KW-0408">Iron</keyword>
<dbReference type="GO" id="GO:0009061">
    <property type="term" value="P:anaerobic respiration"/>
    <property type="evidence" value="ECO:0007669"/>
    <property type="project" value="InterPro"/>
</dbReference>